<reference evidence="1 2" key="1">
    <citation type="submission" date="2014-04" db="EMBL/GenBank/DDBJ databases">
        <authorList>
            <consortium name="DOE Joint Genome Institute"/>
            <person name="Kuo A."/>
            <person name="Kohler A."/>
            <person name="Costa M.D."/>
            <person name="Nagy L.G."/>
            <person name="Floudas D."/>
            <person name="Copeland A."/>
            <person name="Barry K.W."/>
            <person name="Cichocki N."/>
            <person name="Veneault-Fourrey C."/>
            <person name="LaButti K."/>
            <person name="Lindquist E.A."/>
            <person name="Lipzen A."/>
            <person name="Lundell T."/>
            <person name="Morin E."/>
            <person name="Murat C."/>
            <person name="Sun H."/>
            <person name="Tunlid A."/>
            <person name="Henrissat B."/>
            <person name="Grigoriev I.V."/>
            <person name="Hibbett D.S."/>
            <person name="Martin F."/>
            <person name="Nordberg H.P."/>
            <person name="Cantor M.N."/>
            <person name="Hua S.X."/>
        </authorList>
    </citation>
    <scope>NUCLEOTIDE SEQUENCE [LARGE SCALE GENOMIC DNA]</scope>
    <source>
        <strain evidence="1 2">Marx 270</strain>
    </source>
</reference>
<protein>
    <submittedName>
        <fullName evidence="1">Uncharacterized protein</fullName>
    </submittedName>
</protein>
<accession>A0A0C3P5P5</accession>
<evidence type="ECO:0000313" key="2">
    <source>
        <dbReference type="Proteomes" id="UP000054217"/>
    </source>
</evidence>
<gene>
    <name evidence="1" type="ORF">M404DRAFT_360401</name>
</gene>
<proteinExistence type="predicted"/>
<dbReference type="AlphaFoldDB" id="A0A0C3P5P5"/>
<sequence>MINQAGHLAVTNIGSVTSPGPFFSIYFSNSTIPFSDMTFACRVLDSDIFVLGKPRHPSWCFTQRCRYSGSVRRGGRGVGRRLTRS</sequence>
<dbReference type="HOGENOM" id="CLU_2513539_0_0_1"/>
<dbReference type="InParanoid" id="A0A0C3P5P5"/>
<reference evidence="2" key="2">
    <citation type="submission" date="2015-01" db="EMBL/GenBank/DDBJ databases">
        <title>Evolutionary Origins and Diversification of the Mycorrhizal Mutualists.</title>
        <authorList>
            <consortium name="DOE Joint Genome Institute"/>
            <consortium name="Mycorrhizal Genomics Consortium"/>
            <person name="Kohler A."/>
            <person name="Kuo A."/>
            <person name="Nagy L.G."/>
            <person name="Floudas D."/>
            <person name="Copeland A."/>
            <person name="Barry K.W."/>
            <person name="Cichocki N."/>
            <person name="Veneault-Fourrey C."/>
            <person name="LaButti K."/>
            <person name="Lindquist E.A."/>
            <person name="Lipzen A."/>
            <person name="Lundell T."/>
            <person name="Morin E."/>
            <person name="Murat C."/>
            <person name="Riley R."/>
            <person name="Ohm R."/>
            <person name="Sun H."/>
            <person name="Tunlid A."/>
            <person name="Henrissat B."/>
            <person name="Grigoriev I.V."/>
            <person name="Hibbett D.S."/>
            <person name="Martin F."/>
        </authorList>
    </citation>
    <scope>NUCLEOTIDE SEQUENCE [LARGE SCALE GENOMIC DNA]</scope>
    <source>
        <strain evidence="2">Marx 270</strain>
    </source>
</reference>
<name>A0A0C3P5P5_PISTI</name>
<dbReference type="EMBL" id="KN831957">
    <property type="protein sequence ID" value="KIO08510.1"/>
    <property type="molecule type" value="Genomic_DNA"/>
</dbReference>
<organism evidence="1 2">
    <name type="scientific">Pisolithus tinctorius Marx 270</name>
    <dbReference type="NCBI Taxonomy" id="870435"/>
    <lineage>
        <taxon>Eukaryota</taxon>
        <taxon>Fungi</taxon>
        <taxon>Dikarya</taxon>
        <taxon>Basidiomycota</taxon>
        <taxon>Agaricomycotina</taxon>
        <taxon>Agaricomycetes</taxon>
        <taxon>Agaricomycetidae</taxon>
        <taxon>Boletales</taxon>
        <taxon>Sclerodermatineae</taxon>
        <taxon>Pisolithaceae</taxon>
        <taxon>Pisolithus</taxon>
    </lineage>
</organism>
<evidence type="ECO:0000313" key="1">
    <source>
        <dbReference type="EMBL" id="KIO08510.1"/>
    </source>
</evidence>
<dbReference type="Proteomes" id="UP000054217">
    <property type="component" value="Unassembled WGS sequence"/>
</dbReference>
<keyword evidence="2" id="KW-1185">Reference proteome</keyword>